<feature type="transmembrane region" description="Helical" evidence="8">
    <location>
        <begin position="368"/>
        <end position="389"/>
    </location>
</feature>
<dbReference type="FunFam" id="1.20.1740.10:FF:000013">
    <property type="entry name" value="Solute carrier family 12 member"/>
    <property type="match status" value="1"/>
</dbReference>
<dbReference type="Proteomes" id="UP000761534">
    <property type="component" value="Unassembled WGS sequence"/>
</dbReference>
<feature type="transmembrane region" description="Helical" evidence="8">
    <location>
        <begin position="294"/>
        <end position="313"/>
    </location>
</feature>
<comment type="caution">
    <text evidence="11">The sequence shown here is derived from an EMBL/GenBank/DDBJ whole genome shotgun (WGS) entry which is preliminary data.</text>
</comment>
<feature type="region of interest" description="Disordered" evidence="7">
    <location>
        <begin position="944"/>
        <end position="1042"/>
    </location>
</feature>
<feature type="compositionally biased region" description="Polar residues" evidence="7">
    <location>
        <begin position="1075"/>
        <end position="1091"/>
    </location>
</feature>
<keyword evidence="6 8" id="KW-0472">Membrane</keyword>
<evidence type="ECO:0000256" key="6">
    <source>
        <dbReference type="ARBA" id="ARBA00023136"/>
    </source>
</evidence>
<dbReference type="InterPro" id="IPR004841">
    <property type="entry name" value="AA-permease/SLC12A_dom"/>
</dbReference>
<evidence type="ECO:0000256" key="2">
    <source>
        <dbReference type="ARBA" id="ARBA00010593"/>
    </source>
</evidence>
<organism evidence="11 12">
    <name type="scientific">Trichomonascus ciferrii</name>
    <dbReference type="NCBI Taxonomy" id="44093"/>
    <lineage>
        <taxon>Eukaryota</taxon>
        <taxon>Fungi</taxon>
        <taxon>Dikarya</taxon>
        <taxon>Ascomycota</taxon>
        <taxon>Saccharomycotina</taxon>
        <taxon>Dipodascomycetes</taxon>
        <taxon>Dipodascales</taxon>
        <taxon>Trichomonascaceae</taxon>
        <taxon>Trichomonascus</taxon>
        <taxon>Trichomonascus ciferrii complex</taxon>
    </lineage>
</organism>
<feature type="transmembrane region" description="Helical" evidence="8">
    <location>
        <begin position="157"/>
        <end position="179"/>
    </location>
</feature>
<feature type="transmembrane region" description="Helical" evidence="8">
    <location>
        <begin position="474"/>
        <end position="495"/>
    </location>
</feature>
<evidence type="ECO:0000256" key="1">
    <source>
        <dbReference type="ARBA" id="ARBA00004141"/>
    </source>
</evidence>
<protein>
    <recommendedName>
        <fullName evidence="13">Amino acid permease/ SLC12A domain-containing protein</fullName>
    </recommendedName>
</protein>
<proteinExistence type="inferred from homology"/>
<dbReference type="GO" id="GO:0015379">
    <property type="term" value="F:potassium:chloride symporter activity"/>
    <property type="evidence" value="ECO:0007669"/>
    <property type="project" value="TreeGrafter"/>
</dbReference>
<feature type="transmembrane region" description="Helical" evidence="8">
    <location>
        <begin position="104"/>
        <end position="128"/>
    </location>
</feature>
<feature type="compositionally biased region" description="Acidic residues" evidence="7">
    <location>
        <begin position="944"/>
        <end position="953"/>
    </location>
</feature>
<evidence type="ECO:0000259" key="9">
    <source>
        <dbReference type="Pfam" id="PF00324"/>
    </source>
</evidence>
<feature type="compositionally biased region" description="Polar residues" evidence="7">
    <location>
        <begin position="1018"/>
        <end position="1033"/>
    </location>
</feature>
<keyword evidence="3" id="KW-0813">Transport</keyword>
<dbReference type="PANTHER" id="PTHR11827:SF72">
    <property type="entry name" value="GH08340P"/>
    <property type="match status" value="1"/>
</dbReference>
<dbReference type="GO" id="GO:0006884">
    <property type="term" value="P:cell volume homeostasis"/>
    <property type="evidence" value="ECO:0007669"/>
    <property type="project" value="TreeGrafter"/>
</dbReference>
<sequence>MAENRYGEGYASDYRVSFDDRVMMEDQETNKSLSMRPFYGRPQEEGQKLSRTITMVEEERNAKYPGKSTSKLGTFNGVFIPTTLNVLSILMFLRFGFIIGQAGVLGVFCLLLLSFSIDLLTTLSISAISTNGTVRGGGAYYMISRSLGPEFGGSIGVVFYIGQILNCGLNLVGFFEPLISNFGSTTGNIGNFIPESKEYAFFYASCLLILCIGISLVGASLFSRSGSVLFVILTLSVVSIPFSVLVVSPFTDPRHGDAAYTGFSLRTLSHNLLPKFTSGAAGSQTKGKETFQNMFGIFFPATSGIFAGASMSGDLRKPSKSIPKGTLWGLLSTFVLYSLVILSVGCSVSRDLLHKDIQIIQNMNVSPYIILMGELSTSLYSALMGVVGASKLLQAIARDGLLPYAEYFGKGGGEDDNPMRAIVFTYALTQLTLFFDINQIAVFITMAYLMTFVVTNLACFLLKIASAPNFRPSFRYFNSYTAGFGALSCVLAMFVADGVSASAMIIVLMLLFLFIHYISPPKPWGDVSQSLIYHQVRKYLLRLRQDHVKFWRPQILLLVDNPRTSWSLIHFCNHLKKGGLYILGHVMVTEDFQQSFPEMKKQQDAWNELRTASNIKGFVQVAAGPDVVWGARNVYMGSGLGGMKPNITVLGFFEKKNHYPCHASKTNNGITGQAIDVERLPTDICRKEPSISVTQWVHIIEDLLTMQANIAIAKGFPRLEFPSMEPSLESKRGYIDLYPIQMSAQIVDEEGQFSAMTTNFDTYTLILQMGAILRTVPAWKRNHNLRVVVFVEFEEDLDSERERIKILLEKLRINAEVLVLCLNSGSVGAYETIMHGKPDKTGRVSKSLSDDEWWQELQDARRGLNTSSSEVHSRIAEDLIPSDGNAASHVVAGDQLQQFIDRRKRRYTLSGLQRLGVSLSMHTSHLSKRDINNAVNGYYDDYEFDESGSDSELDPFYRKAGTRKRSKTTSAMSSLPESHAELDVDSIPPQSRKRSFSVGSQGSETGYNARRTPFHSGPPSSAGSRGNSISGSPLSGPVTTDYFGPNAMTEYYGNELHKRTPSGSSQATQTLAVGGSNTLGLAPSGGTTATRPQRPAFVRTPSGLSEVYNRPDSDDSKVASPSPRAASPAPLVPQSAPGTPGGSNHRSGATTPVPGKSPKRPDLISRPSLMKTLSRSSSIADLTRAQKLRPNFSGQTIPNTKVLDDADTGSRTIMFEADKKAGSTKSSNSQKRVCDRTDERTPLLKVTDDEGGPSTSLYTQENTKGRGISRKPSSNSSGDESTFLSFNDLPAKVQHVILNDMMHTISKDSAVIFSTLPAPPLGTHKSEEDSLEYVNSLELWCQDLPPVVLLHSQSMTVTTAL</sequence>
<name>A0A642VA83_9ASCO</name>
<evidence type="ECO:0000256" key="7">
    <source>
        <dbReference type="SAM" id="MobiDB-lite"/>
    </source>
</evidence>
<feature type="domain" description="Amino acid permease/ SLC12A" evidence="9">
    <location>
        <begin position="78"/>
        <end position="556"/>
    </location>
</feature>
<feature type="domain" description="SLC12A transporter C-terminal" evidence="10">
    <location>
        <begin position="567"/>
        <end position="657"/>
    </location>
</feature>
<evidence type="ECO:0000256" key="5">
    <source>
        <dbReference type="ARBA" id="ARBA00022989"/>
    </source>
</evidence>
<reference evidence="11" key="1">
    <citation type="journal article" date="2019" name="G3 (Bethesda)">
        <title>Genome Assemblies of Two Rare Opportunistic Yeast Pathogens: Diutina rugosa (syn. Candida rugosa) and Trichomonascus ciferrii (syn. Candida ciferrii).</title>
        <authorList>
            <person name="Mixao V."/>
            <person name="Saus E."/>
            <person name="Hansen A.P."/>
            <person name="Lass-Florl C."/>
            <person name="Gabaldon T."/>
        </authorList>
    </citation>
    <scope>NUCLEOTIDE SEQUENCE</scope>
    <source>
        <strain evidence="11">CBS 4856</strain>
    </source>
</reference>
<feature type="transmembrane region" description="Helical" evidence="8">
    <location>
        <begin position="325"/>
        <end position="348"/>
    </location>
</feature>
<dbReference type="Pfam" id="PF00324">
    <property type="entry name" value="AA_permease"/>
    <property type="match status" value="1"/>
</dbReference>
<dbReference type="VEuPathDB" id="FungiDB:TRICI_001677"/>
<keyword evidence="4 8" id="KW-0812">Transmembrane</keyword>
<dbReference type="GO" id="GO:0005774">
    <property type="term" value="C:vacuolar membrane"/>
    <property type="evidence" value="ECO:0007669"/>
    <property type="project" value="TreeGrafter"/>
</dbReference>
<dbReference type="PANTHER" id="PTHR11827">
    <property type="entry name" value="SOLUTE CARRIER FAMILY 12, CATION COTRANSPORTERS"/>
    <property type="match status" value="1"/>
</dbReference>
<feature type="compositionally biased region" description="Polar residues" evidence="7">
    <location>
        <begin position="1171"/>
        <end position="1180"/>
    </location>
</feature>
<evidence type="ECO:0000259" key="10">
    <source>
        <dbReference type="Pfam" id="PF03522"/>
    </source>
</evidence>
<keyword evidence="12" id="KW-1185">Reference proteome</keyword>
<feature type="region of interest" description="Disordered" evidence="7">
    <location>
        <begin position="1075"/>
        <end position="1205"/>
    </location>
</feature>
<evidence type="ECO:0000313" key="12">
    <source>
        <dbReference type="Proteomes" id="UP000761534"/>
    </source>
</evidence>
<evidence type="ECO:0000256" key="4">
    <source>
        <dbReference type="ARBA" id="ARBA00022692"/>
    </source>
</evidence>
<evidence type="ECO:0000256" key="8">
    <source>
        <dbReference type="SAM" id="Phobius"/>
    </source>
</evidence>
<evidence type="ECO:0000256" key="3">
    <source>
        <dbReference type="ARBA" id="ARBA00022448"/>
    </source>
</evidence>
<comment type="subcellular location">
    <subcellularLocation>
        <location evidence="1">Membrane</location>
        <topology evidence="1">Multi-pass membrane protein</topology>
    </subcellularLocation>
</comment>
<evidence type="ECO:0008006" key="13">
    <source>
        <dbReference type="Google" id="ProtNLM"/>
    </source>
</evidence>
<evidence type="ECO:0000313" key="11">
    <source>
        <dbReference type="EMBL" id="KAA8916186.1"/>
    </source>
</evidence>
<feature type="compositionally biased region" description="Basic and acidic residues" evidence="7">
    <location>
        <begin position="1232"/>
        <end position="1248"/>
    </location>
</feature>
<dbReference type="GO" id="GO:0034486">
    <property type="term" value="P:vacuolar transmembrane transport"/>
    <property type="evidence" value="ECO:0007669"/>
    <property type="project" value="TreeGrafter"/>
</dbReference>
<dbReference type="GO" id="GO:0055075">
    <property type="term" value="P:potassium ion homeostasis"/>
    <property type="evidence" value="ECO:0007669"/>
    <property type="project" value="TreeGrafter"/>
</dbReference>
<feature type="compositionally biased region" description="Polar residues" evidence="7">
    <location>
        <begin position="997"/>
        <end position="1006"/>
    </location>
</feature>
<comment type="similarity">
    <text evidence="2">Belongs to the SLC12A transporter family.</text>
</comment>
<accession>A0A642VA83</accession>
<feature type="compositionally biased region" description="Low complexity" evidence="7">
    <location>
        <begin position="1119"/>
        <end position="1129"/>
    </location>
</feature>
<keyword evidence="5 8" id="KW-1133">Transmembrane helix</keyword>
<feature type="compositionally biased region" description="Polar residues" evidence="7">
    <location>
        <begin position="1271"/>
        <end position="1281"/>
    </location>
</feature>
<gene>
    <name evidence="11" type="ORF">TRICI_001677</name>
</gene>
<feature type="transmembrane region" description="Helical" evidence="8">
    <location>
        <begin position="228"/>
        <end position="247"/>
    </location>
</feature>
<dbReference type="GO" id="GO:0055064">
    <property type="term" value="P:chloride ion homeostasis"/>
    <property type="evidence" value="ECO:0007669"/>
    <property type="project" value="TreeGrafter"/>
</dbReference>
<dbReference type="Gene3D" id="1.20.1740.10">
    <property type="entry name" value="Amino acid/polyamine transporter I"/>
    <property type="match status" value="1"/>
</dbReference>
<dbReference type="InterPro" id="IPR004842">
    <property type="entry name" value="SLC12A_fam"/>
</dbReference>
<dbReference type="EMBL" id="SWFS01000118">
    <property type="protein sequence ID" value="KAA8916186.1"/>
    <property type="molecule type" value="Genomic_DNA"/>
</dbReference>
<dbReference type="OrthoDB" id="2020542at2759"/>
<feature type="region of interest" description="Disordered" evidence="7">
    <location>
        <begin position="1217"/>
        <end position="1281"/>
    </location>
</feature>
<dbReference type="Pfam" id="PF03522">
    <property type="entry name" value="SLC12"/>
    <property type="match status" value="1"/>
</dbReference>
<dbReference type="InterPro" id="IPR018491">
    <property type="entry name" value="SLC12_C"/>
</dbReference>
<feature type="compositionally biased region" description="Polar residues" evidence="7">
    <location>
        <begin position="1253"/>
        <end position="1262"/>
    </location>
</feature>
<feature type="transmembrane region" description="Helical" evidence="8">
    <location>
        <begin position="440"/>
        <end position="462"/>
    </location>
</feature>
<feature type="transmembrane region" description="Helical" evidence="8">
    <location>
        <begin position="200"/>
        <end position="222"/>
    </location>
</feature>